<gene>
    <name evidence="1" type="ORF">B5F15_13425</name>
</gene>
<comment type="caution">
    <text evidence="1">The sequence shown here is derived from an EMBL/GenBank/DDBJ whole genome shotgun (WGS) entry which is preliminary data.</text>
</comment>
<evidence type="ECO:0000313" key="1">
    <source>
        <dbReference type="EMBL" id="OUP56079.1"/>
    </source>
</evidence>
<name>A0A1Y4LKN8_9FIRM</name>
<dbReference type="RefSeq" id="WP_087415656.1">
    <property type="nucleotide sequence ID" value="NZ_NFKL01000021.1"/>
</dbReference>
<accession>A0A1Y4LKN8</accession>
<dbReference type="Proteomes" id="UP000195326">
    <property type="component" value="Unassembled WGS sequence"/>
</dbReference>
<dbReference type="EMBL" id="NFKL01000021">
    <property type="protein sequence ID" value="OUP56079.1"/>
    <property type="molecule type" value="Genomic_DNA"/>
</dbReference>
<dbReference type="AlphaFoldDB" id="A0A1Y4LKN8"/>
<proteinExistence type="predicted"/>
<organism evidence="1 2">
    <name type="scientific">Butyricicoccus pullicaecorum</name>
    <dbReference type="NCBI Taxonomy" id="501571"/>
    <lineage>
        <taxon>Bacteria</taxon>
        <taxon>Bacillati</taxon>
        <taxon>Bacillota</taxon>
        <taxon>Clostridia</taxon>
        <taxon>Eubacteriales</taxon>
        <taxon>Butyricicoccaceae</taxon>
        <taxon>Butyricicoccus</taxon>
    </lineage>
</organism>
<sequence length="226" mass="26720">MLVAMIDNEERYFTYHLIYGLDTDLITEMRDKFELYHKRKVIFNQSFDDNTWVMSDEKSQYTLDFSLLLINYQFVVRQNMMVDPEQMVLACKVYAMIQFGVHALATIVSSLRALYQLLDKLITQDIQTALQTMSLSVLHALADFFPLLDSSSETILYIQDVLDAIPPAPRANKRRSLAPFVSYFRFSDVMTQFWEHAESEQMIRFFPLWLWWNLTTIRRCDQPSLH</sequence>
<reference evidence="2" key="1">
    <citation type="submission" date="2017-04" db="EMBL/GenBank/DDBJ databases">
        <title>Function of individual gut microbiota members based on whole genome sequencing of pure cultures obtained from chicken caecum.</title>
        <authorList>
            <person name="Medvecky M."/>
            <person name="Cejkova D."/>
            <person name="Polansky O."/>
            <person name="Karasova D."/>
            <person name="Kubasova T."/>
            <person name="Cizek A."/>
            <person name="Rychlik I."/>
        </authorList>
    </citation>
    <scope>NUCLEOTIDE SEQUENCE [LARGE SCALE GENOMIC DNA]</scope>
    <source>
        <strain evidence="2">An179</strain>
    </source>
</reference>
<evidence type="ECO:0000313" key="2">
    <source>
        <dbReference type="Proteomes" id="UP000195326"/>
    </source>
</evidence>
<protein>
    <submittedName>
        <fullName evidence="1">Uncharacterized protein</fullName>
    </submittedName>
</protein>